<dbReference type="Proteomes" id="UP000297595">
    <property type="component" value="Unassembled WGS sequence"/>
</dbReference>
<feature type="compositionally biased region" description="Polar residues" evidence="6">
    <location>
        <begin position="279"/>
        <end position="289"/>
    </location>
</feature>
<feature type="region of interest" description="Disordered" evidence="6">
    <location>
        <begin position="272"/>
        <end position="293"/>
    </location>
</feature>
<dbReference type="Pfam" id="PF00588">
    <property type="entry name" value="SpoU_methylase"/>
    <property type="match status" value="1"/>
</dbReference>
<evidence type="ECO:0000256" key="6">
    <source>
        <dbReference type="SAM" id="MobiDB-lite"/>
    </source>
</evidence>
<protein>
    <recommendedName>
        <fullName evidence="7">tRNA/rRNA methyltransferase SpoU type domain-containing protein</fullName>
    </recommendedName>
</protein>
<feature type="region of interest" description="Disordered" evidence="6">
    <location>
        <begin position="828"/>
        <end position="861"/>
    </location>
</feature>
<evidence type="ECO:0000256" key="1">
    <source>
        <dbReference type="ARBA" id="ARBA00007228"/>
    </source>
</evidence>
<dbReference type="InterPro" id="IPR029064">
    <property type="entry name" value="Ribosomal_eL30-like_sf"/>
</dbReference>
<feature type="compositionally biased region" description="Basic residues" evidence="6">
    <location>
        <begin position="1051"/>
        <end position="1061"/>
    </location>
</feature>
<feature type="compositionally biased region" description="Acidic residues" evidence="6">
    <location>
        <begin position="849"/>
        <end position="861"/>
    </location>
</feature>
<feature type="region of interest" description="Disordered" evidence="6">
    <location>
        <begin position="76"/>
        <end position="200"/>
    </location>
</feature>
<name>A0A7C8NUR7_ORBOL</name>
<feature type="region of interest" description="Disordered" evidence="6">
    <location>
        <begin position="705"/>
        <end position="724"/>
    </location>
</feature>
<keyword evidence="2" id="KW-0698">rRNA processing</keyword>
<evidence type="ECO:0000256" key="3">
    <source>
        <dbReference type="ARBA" id="ARBA00022603"/>
    </source>
</evidence>
<feature type="compositionally biased region" description="Low complexity" evidence="6">
    <location>
        <begin position="157"/>
        <end position="182"/>
    </location>
</feature>
<keyword evidence="4" id="KW-0808">Transferase</keyword>
<feature type="region of interest" description="Disordered" evidence="6">
    <location>
        <begin position="1020"/>
        <end position="1068"/>
    </location>
</feature>
<feature type="region of interest" description="Disordered" evidence="6">
    <location>
        <begin position="904"/>
        <end position="940"/>
    </location>
</feature>
<keyword evidence="5" id="KW-0949">S-adenosyl-L-methionine</keyword>
<evidence type="ECO:0000259" key="7">
    <source>
        <dbReference type="Pfam" id="PF00588"/>
    </source>
</evidence>
<dbReference type="EMBL" id="SOZJ01000002">
    <property type="protein sequence ID" value="TGJ72521.1"/>
    <property type="molecule type" value="Genomic_DNA"/>
</dbReference>
<dbReference type="InterPro" id="IPR029028">
    <property type="entry name" value="Alpha/beta_knot_MTases"/>
</dbReference>
<gene>
    <name evidence="8" type="ORF">EYR41_004410</name>
</gene>
<feature type="domain" description="tRNA/rRNA methyltransferase SpoU type" evidence="7">
    <location>
        <begin position="466"/>
        <end position="626"/>
    </location>
</feature>
<dbReference type="GO" id="GO:0005739">
    <property type="term" value="C:mitochondrion"/>
    <property type="evidence" value="ECO:0007669"/>
    <property type="project" value="TreeGrafter"/>
</dbReference>
<feature type="compositionally biased region" description="Basic and acidic residues" evidence="6">
    <location>
        <begin position="1027"/>
        <end position="1050"/>
    </location>
</feature>
<dbReference type="InterPro" id="IPR001537">
    <property type="entry name" value="SpoU_MeTrfase"/>
</dbReference>
<dbReference type="SUPFAM" id="SSF75217">
    <property type="entry name" value="alpha/beta knot"/>
    <property type="match status" value="1"/>
</dbReference>
<sequence length="1082" mass="120567">MYRGIAHSGLSRIPTSRHVPIRINKEYGYRKLSSSAGLWGSAPSWGFRGNKASREKTQVQQAKYEKMVARDKKMGFNRSTDPAWESIPPPAIARKMGPVEFRPNPPTTTEGTALTGSETSFIWDKDNESTKVDPMLPASAVLGRVRPNPPESREAESSSTTEAATTTGSGISWSATSSSSNGEKASWAANPSEVSWTPPRIRMHMSDTPAWQAPIDFKQRGEKQAKPPRLPKFRSHGIARTERDDFDHRINKWPTQTYSAIDGELEPWNGEQSELAGSATENGANSGSETRGYEERKRFLSEYDGRPNFSIHADNRHGGVFGDDREEITVFKKPARVLPYSSASSEFLYGYNICKLAMKEKRRKIYKLYVYTGLMRQSGTIEKENLLRRMAAESRIHVESTMDVGLLDAMSKGRPHNGFALEAEPLEIPKVGHLVAPSKLGVFNAPVYQSPQYVQIKIKGKDRRPFVLVLDEVLDGGNFGAILRSAYFLGVDAVFIVSKNSTPATAVTSRSSAGALECIDYYDVGHLSSFISRSQDHGWKFYGAMPSPSQQDLKASKTGPKKWYDMEGLGDPTSRHPVALVLGNEAEGLRPSIQKMMDAFVTIRRAEEVDVVVDSLNVGVAASILTHAFLYPAVKGAESEWARDRRTQRREAVAAAKENMLFQVDDGKYTVPRYEGVNKVTAATAGAEVGELGGKPALWASSEGQEVEEDPLKGWNPDDDVDEPWEGMEENGVVGENGDEGLKEIRGEVGDKTSSGIDEAALKDVQGELGFKEVRKVLISDNETSEELERRMAAEVASEFVLDRSESNKSDNVIDTEKVDMMENTLEKVVEPSKSEEEEGVEEVKAEAETEAEEPEDEIYWEDIHGSFEEDTRDRADFYLKKEPKEKSKKKKYEWEEIKPQEIDFTAGLVGPPPVTKPATNPPDARLKSKESTGEESEAILTRKLKPNLQIPKRLQEIAAQKGVIITGTPTKKQIKMLKKESKKLQQQLRKKVRDDASAVREALQNKHDPKVLMKVHGQSIKSNCDVNHEKNEEREKEGEKIKEEKEKTMRLKGKSGKIKQKGKDKTDYVKAGTWSVSEIMQ</sequence>
<feature type="region of interest" description="Disordered" evidence="6">
    <location>
        <begin position="219"/>
        <end position="239"/>
    </location>
</feature>
<evidence type="ECO:0000256" key="4">
    <source>
        <dbReference type="ARBA" id="ARBA00022679"/>
    </source>
</evidence>
<dbReference type="CDD" id="cd18105">
    <property type="entry name" value="SpoU-like_MRM1"/>
    <property type="match status" value="1"/>
</dbReference>
<evidence type="ECO:0000256" key="2">
    <source>
        <dbReference type="ARBA" id="ARBA00022552"/>
    </source>
</evidence>
<evidence type="ECO:0000313" key="8">
    <source>
        <dbReference type="EMBL" id="TGJ72521.1"/>
    </source>
</evidence>
<comment type="caution">
    <text evidence="8">The sequence shown here is derived from an EMBL/GenBank/DDBJ whole genome shotgun (WGS) entry which is preliminary data.</text>
</comment>
<dbReference type="Gene3D" id="3.30.1330.30">
    <property type="match status" value="1"/>
</dbReference>
<proteinExistence type="inferred from homology"/>
<dbReference type="InterPro" id="IPR047261">
    <property type="entry name" value="MRM1_MeTrfase_dom"/>
</dbReference>
<keyword evidence="3" id="KW-0489">Methyltransferase</keyword>
<dbReference type="GO" id="GO:0003723">
    <property type="term" value="F:RNA binding"/>
    <property type="evidence" value="ECO:0007669"/>
    <property type="project" value="InterPro"/>
</dbReference>
<evidence type="ECO:0000256" key="5">
    <source>
        <dbReference type="ARBA" id="ARBA00022691"/>
    </source>
</evidence>
<dbReference type="AlphaFoldDB" id="A0A7C8NUR7"/>
<dbReference type="PANTHER" id="PTHR46103:SF1">
    <property type="entry name" value="RRNA METHYLTRANSFERASE 1, MITOCHONDRIAL"/>
    <property type="match status" value="1"/>
</dbReference>
<evidence type="ECO:0000313" key="9">
    <source>
        <dbReference type="Proteomes" id="UP000297595"/>
    </source>
</evidence>
<dbReference type="Gene3D" id="3.40.1280.10">
    <property type="match status" value="1"/>
</dbReference>
<comment type="similarity">
    <text evidence="1">Belongs to the class IV-like SAM-binding methyltransferase superfamily. RNA methyltransferase TrmH family.</text>
</comment>
<dbReference type="InterPro" id="IPR047182">
    <property type="entry name" value="MRM1"/>
</dbReference>
<dbReference type="GO" id="GO:0016435">
    <property type="term" value="F:rRNA (guanine) methyltransferase activity"/>
    <property type="evidence" value="ECO:0007669"/>
    <property type="project" value="TreeGrafter"/>
</dbReference>
<dbReference type="InterPro" id="IPR029026">
    <property type="entry name" value="tRNA_m1G_MTases_N"/>
</dbReference>
<feature type="compositionally biased region" description="Polar residues" evidence="6">
    <location>
        <begin position="107"/>
        <end position="120"/>
    </location>
</feature>
<dbReference type="PANTHER" id="PTHR46103">
    <property type="entry name" value="RRNA METHYLTRANSFERASE 1, MITOCHONDRIAL"/>
    <property type="match status" value="1"/>
</dbReference>
<reference evidence="8 9" key="1">
    <citation type="submission" date="2019-03" db="EMBL/GenBank/DDBJ databases">
        <title>Nematode-trapping fungi genome.</title>
        <authorList>
            <person name="Vidal-Diez De Ulzurrun G."/>
        </authorList>
    </citation>
    <scope>NUCLEOTIDE SEQUENCE [LARGE SCALE GENOMIC DNA]</scope>
    <source>
        <strain evidence="8 9">TWF154</strain>
    </source>
</reference>
<dbReference type="SUPFAM" id="SSF55315">
    <property type="entry name" value="L30e-like"/>
    <property type="match status" value="1"/>
</dbReference>
<accession>A0A7C8NUR7</accession>
<organism evidence="8 9">
    <name type="scientific">Orbilia oligospora</name>
    <name type="common">Nematode-trapping fungus</name>
    <name type="synonym">Arthrobotrys oligospora</name>
    <dbReference type="NCBI Taxonomy" id="2813651"/>
    <lineage>
        <taxon>Eukaryota</taxon>
        <taxon>Fungi</taxon>
        <taxon>Dikarya</taxon>
        <taxon>Ascomycota</taxon>
        <taxon>Pezizomycotina</taxon>
        <taxon>Orbiliomycetes</taxon>
        <taxon>Orbiliales</taxon>
        <taxon>Orbiliaceae</taxon>
        <taxon>Orbilia</taxon>
    </lineage>
</organism>